<dbReference type="FunFam" id="1.50.10.20:FF:000006">
    <property type="entry name" value="Mannan endo-1,6-alpha-mannosidase"/>
    <property type="match status" value="1"/>
</dbReference>
<dbReference type="GO" id="GO:0009272">
    <property type="term" value="P:fungal-type cell wall biogenesis"/>
    <property type="evidence" value="ECO:0007669"/>
    <property type="project" value="TreeGrafter"/>
</dbReference>
<dbReference type="AlphaFoldDB" id="J3P339"/>
<evidence type="ECO:0000256" key="3">
    <source>
        <dbReference type="ARBA" id="ARBA00009699"/>
    </source>
</evidence>
<proteinExistence type="inferred from homology"/>
<reference evidence="15" key="4">
    <citation type="journal article" date="2015" name="G3 (Bethesda)">
        <title>Genome sequences of three phytopathogenic species of the Magnaporthaceae family of fungi.</title>
        <authorList>
            <person name="Okagaki L.H."/>
            <person name="Nunes C.C."/>
            <person name="Sailsbery J."/>
            <person name="Clay B."/>
            <person name="Brown D."/>
            <person name="John T."/>
            <person name="Oh Y."/>
            <person name="Young N."/>
            <person name="Fitzgerald M."/>
            <person name="Haas B.J."/>
            <person name="Zeng Q."/>
            <person name="Young S."/>
            <person name="Adiconis X."/>
            <person name="Fan L."/>
            <person name="Levin J.Z."/>
            <person name="Mitchell T.K."/>
            <person name="Okubara P.A."/>
            <person name="Farman M.L."/>
            <person name="Kohn L.M."/>
            <person name="Birren B."/>
            <person name="Ma L.-J."/>
            <person name="Dean R.A."/>
        </authorList>
    </citation>
    <scope>NUCLEOTIDE SEQUENCE</scope>
    <source>
        <strain evidence="15">R3-111a-1</strain>
    </source>
</reference>
<evidence type="ECO:0000256" key="11">
    <source>
        <dbReference type="SAM" id="MobiDB-lite"/>
    </source>
</evidence>
<keyword evidence="12" id="KW-0812">Transmembrane</keyword>
<evidence type="ECO:0000256" key="2">
    <source>
        <dbReference type="ARBA" id="ARBA00004308"/>
    </source>
</evidence>
<feature type="signal peptide" evidence="13">
    <location>
        <begin position="1"/>
        <end position="22"/>
    </location>
</feature>
<evidence type="ECO:0000256" key="6">
    <source>
        <dbReference type="ARBA" id="ARBA00022801"/>
    </source>
</evidence>
<accession>J3P339</accession>
<dbReference type="OrthoDB" id="4187847at2759"/>
<keyword evidence="5 13" id="KW-0732">Signal</keyword>
<dbReference type="RefSeq" id="XP_009224025.1">
    <property type="nucleotide sequence ID" value="XM_009225761.1"/>
</dbReference>
<dbReference type="STRING" id="644352.J3P339"/>
<dbReference type="EnsemblFungi" id="EJT74081">
    <property type="protein sequence ID" value="EJT74081"/>
    <property type="gene ID" value="GGTG_07930"/>
</dbReference>
<protein>
    <recommendedName>
        <fullName evidence="4 10">Mannan endo-1,6-alpha-mannosidase</fullName>
        <ecNumber evidence="4 10">3.2.1.101</ecNumber>
    </recommendedName>
</protein>
<dbReference type="EC" id="3.2.1.101" evidence="4 10"/>
<keyword evidence="8" id="KW-0325">Glycoprotein</keyword>
<dbReference type="InterPro" id="IPR008928">
    <property type="entry name" value="6-hairpin_glycosidase_sf"/>
</dbReference>
<evidence type="ECO:0000256" key="7">
    <source>
        <dbReference type="ARBA" id="ARBA00023136"/>
    </source>
</evidence>
<evidence type="ECO:0000256" key="1">
    <source>
        <dbReference type="ARBA" id="ARBA00001452"/>
    </source>
</evidence>
<evidence type="ECO:0000256" key="5">
    <source>
        <dbReference type="ARBA" id="ARBA00022729"/>
    </source>
</evidence>
<keyword evidence="12" id="KW-1133">Transmembrane helix</keyword>
<gene>
    <name evidence="15" type="primary">20348388</name>
    <name evidence="14" type="ORF">GGTG_07930</name>
</gene>
<keyword evidence="16" id="KW-1185">Reference proteome</keyword>
<dbReference type="GO" id="GO:0016052">
    <property type="term" value="P:carbohydrate catabolic process"/>
    <property type="evidence" value="ECO:0007669"/>
    <property type="project" value="InterPro"/>
</dbReference>
<dbReference type="Proteomes" id="UP000006039">
    <property type="component" value="Unassembled WGS sequence"/>
</dbReference>
<organism evidence="14">
    <name type="scientific">Gaeumannomyces tritici (strain R3-111a-1)</name>
    <name type="common">Wheat and barley take-all root rot fungus</name>
    <name type="synonym">Gaeumannomyces graminis var. tritici</name>
    <dbReference type="NCBI Taxonomy" id="644352"/>
    <lineage>
        <taxon>Eukaryota</taxon>
        <taxon>Fungi</taxon>
        <taxon>Dikarya</taxon>
        <taxon>Ascomycota</taxon>
        <taxon>Pezizomycotina</taxon>
        <taxon>Sordariomycetes</taxon>
        <taxon>Sordariomycetidae</taxon>
        <taxon>Magnaporthales</taxon>
        <taxon>Magnaporthaceae</taxon>
        <taxon>Gaeumannomyces</taxon>
    </lineage>
</organism>
<evidence type="ECO:0000256" key="4">
    <source>
        <dbReference type="ARBA" id="ARBA00012350"/>
    </source>
</evidence>
<keyword evidence="7 12" id="KW-0472">Membrane</keyword>
<dbReference type="GO" id="GO:0012505">
    <property type="term" value="C:endomembrane system"/>
    <property type="evidence" value="ECO:0007669"/>
    <property type="project" value="UniProtKB-SubCell"/>
</dbReference>
<dbReference type="PIRSF" id="PIRSF016302">
    <property type="entry name" value="Man_a_manosd"/>
    <property type="match status" value="1"/>
</dbReference>
<evidence type="ECO:0000256" key="13">
    <source>
        <dbReference type="SAM" id="SignalP"/>
    </source>
</evidence>
<evidence type="ECO:0000313" key="15">
    <source>
        <dbReference type="EnsemblFungi" id="EJT74081"/>
    </source>
</evidence>
<dbReference type="InterPro" id="IPR005198">
    <property type="entry name" value="Glyco_hydro_76"/>
</dbReference>
<feature type="compositionally biased region" description="Gly residues" evidence="11">
    <location>
        <begin position="409"/>
        <end position="441"/>
    </location>
</feature>
<evidence type="ECO:0000256" key="8">
    <source>
        <dbReference type="ARBA" id="ARBA00023180"/>
    </source>
</evidence>
<reference evidence="14" key="3">
    <citation type="submission" date="2010-09" db="EMBL/GenBank/DDBJ databases">
        <title>Annotation of Gaeumannomyces graminis var. tritici R3-111a-1.</title>
        <authorList>
            <consortium name="The Broad Institute Genome Sequencing Platform"/>
            <person name="Ma L.-J."/>
            <person name="Dead R."/>
            <person name="Young S.K."/>
            <person name="Zeng Q."/>
            <person name="Gargeya S."/>
            <person name="Fitzgerald M."/>
            <person name="Haas B."/>
            <person name="Abouelleil A."/>
            <person name="Alvarado L."/>
            <person name="Arachchi H.M."/>
            <person name="Berlin A."/>
            <person name="Brown A."/>
            <person name="Chapman S.B."/>
            <person name="Chen Z."/>
            <person name="Dunbar C."/>
            <person name="Freedman E."/>
            <person name="Gearin G."/>
            <person name="Gellesch M."/>
            <person name="Goldberg J."/>
            <person name="Griggs A."/>
            <person name="Gujja S."/>
            <person name="Heiman D."/>
            <person name="Howarth C."/>
            <person name="Larson L."/>
            <person name="Lui A."/>
            <person name="MacDonald P.J.P."/>
            <person name="Mehta T."/>
            <person name="Montmayeur A."/>
            <person name="Murphy C."/>
            <person name="Neiman D."/>
            <person name="Pearson M."/>
            <person name="Priest M."/>
            <person name="Roberts A."/>
            <person name="Saif S."/>
            <person name="Shea T."/>
            <person name="Shenoy N."/>
            <person name="Sisk P."/>
            <person name="Stolte C."/>
            <person name="Sykes S."/>
            <person name="Yandava C."/>
            <person name="Wortman J."/>
            <person name="Nusbaum C."/>
            <person name="Birren B."/>
        </authorList>
    </citation>
    <scope>NUCLEOTIDE SEQUENCE</scope>
    <source>
        <strain evidence="14">R3-111a-1</strain>
    </source>
</reference>
<dbReference type="PANTHER" id="PTHR12145">
    <property type="entry name" value="MANNAN ENDO-1,6-ALPHA-MANNOSIDASE DCW1"/>
    <property type="match status" value="1"/>
</dbReference>
<dbReference type="VEuPathDB" id="FungiDB:GGTG_07930"/>
<evidence type="ECO:0000256" key="9">
    <source>
        <dbReference type="ARBA" id="ARBA00023295"/>
    </source>
</evidence>
<reference evidence="16" key="1">
    <citation type="submission" date="2010-07" db="EMBL/GenBank/DDBJ databases">
        <title>The genome sequence of Gaeumannomyces graminis var. tritici strain R3-111a-1.</title>
        <authorList>
            <consortium name="The Broad Institute Genome Sequencing Platform"/>
            <person name="Ma L.-J."/>
            <person name="Dead R."/>
            <person name="Young S."/>
            <person name="Zeng Q."/>
            <person name="Koehrsen M."/>
            <person name="Alvarado L."/>
            <person name="Berlin A."/>
            <person name="Chapman S.B."/>
            <person name="Chen Z."/>
            <person name="Freedman E."/>
            <person name="Gellesch M."/>
            <person name="Goldberg J."/>
            <person name="Griggs A."/>
            <person name="Gujja S."/>
            <person name="Heilman E.R."/>
            <person name="Heiman D."/>
            <person name="Hepburn T."/>
            <person name="Howarth C."/>
            <person name="Jen D."/>
            <person name="Larson L."/>
            <person name="Mehta T."/>
            <person name="Neiman D."/>
            <person name="Pearson M."/>
            <person name="Roberts A."/>
            <person name="Saif S."/>
            <person name="Shea T."/>
            <person name="Shenoy N."/>
            <person name="Sisk P."/>
            <person name="Stolte C."/>
            <person name="Sykes S."/>
            <person name="Walk T."/>
            <person name="White J."/>
            <person name="Yandava C."/>
            <person name="Haas B."/>
            <person name="Nusbaum C."/>
            <person name="Birren B."/>
        </authorList>
    </citation>
    <scope>NUCLEOTIDE SEQUENCE [LARGE SCALE GENOMIC DNA]</scope>
    <source>
        <strain evidence="16">R3-111a-1</strain>
    </source>
</reference>
<dbReference type="EMBL" id="GL385398">
    <property type="protein sequence ID" value="EJT74081.1"/>
    <property type="molecule type" value="Genomic_DNA"/>
</dbReference>
<dbReference type="Pfam" id="PF03663">
    <property type="entry name" value="Glyco_hydro_76"/>
    <property type="match status" value="1"/>
</dbReference>
<reference evidence="14" key="2">
    <citation type="submission" date="2010-07" db="EMBL/GenBank/DDBJ databases">
        <authorList>
            <consortium name="The Broad Institute Genome Sequencing Platform"/>
            <consortium name="Broad Institute Genome Sequencing Center for Infectious Disease"/>
            <person name="Ma L.-J."/>
            <person name="Dead R."/>
            <person name="Young S."/>
            <person name="Zeng Q."/>
            <person name="Koehrsen M."/>
            <person name="Alvarado L."/>
            <person name="Berlin A."/>
            <person name="Chapman S.B."/>
            <person name="Chen Z."/>
            <person name="Freedman E."/>
            <person name="Gellesch M."/>
            <person name="Goldberg J."/>
            <person name="Griggs A."/>
            <person name="Gujja S."/>
            <person name="Heilman E.R."/>
            <person name="Heiman D."/>
            <person name="Hepburn T."/>
            <person name="Howarth C."/>
            <person name="Jen D."/>
            <person name="Larson L."/>
            <person name="Mehta T."/>
            <person name="Neiman D."/>
            <person name="Pearson M."/>
            <person name="Roberts A."/>
            <person name="Saif S."/>
            <person name="Shea T."/>
            <person name="Shenoy N."/>
            <person name="Sisk P."/>
            <person name="Stolte C."/>
            <person name="Sykes S."/>
            <person name="Walk T."/>
            <person name="White J."/>
            <person name="Yandava C."/>
            <person name="Haas B."/>
            <person name="Nusbaum C."/>
            <person name="Birren B."/>
        </authorList>
    </citation>
    <scope>NUCLEOTIDE SEQUENCE</scope>
    <source>
        <strain evidence="14">R3-111a-1</strain>
    </source>
</reference>
<name>J3P339_GAET3</name>
<keyword evidence="6 10" id="KW-0378">Hydrolase</keyword>
<dbReference type="eggNOG" id="ENOG502QSWP">
    <property type="taxonomic scope" value="Eukaryota"/>
</dbReference>
<dbReference type="GeneID" id="20348388"/>
<sequence length="508" mass="53843">MRLLRRVAAAACLLTQLPVANAAIQVDIKNPSSVRTAASTVAFGLMKYYAGNNTGQIPGNLPDPYYWWEAGAMFGTMIDYQFLTGDKTYSDVTIQAMLHQAGELRDFMPKNQTKTEGNDDQGFWAMAAMSAAENRFPDPPPGQAQWLALAQAVFNQYVTRWDTATCGGGLRWQIFTFNNGFNYKNSISNGCFFNLAARLARFTGNQTYAEWAERVWDWTESVKLISPEFDFYDGASVESGINCTKHDVIQWSYNAGIFLHGSAFMYNMTGNDKWRSRVDGIVNRNSEIFFNGTAMFEPACEGVNLCNNDQRSFKGYLTRWMAGTAALAPFTAERIAAQLRGHAELVPKACSGSPAKGFNGVPGTACGFSWVQAPGVPAFDGDVGVGEQMNALGALMYTLALPRESTAAPGGGGNTGGGDRGGGGGGGNGGGGGGSGGGSSGGDDEPPMAFVPVTGANGGTSQGDVNAGLAEKKEVQFEPITTSGKVAAGFLTSALALSITGFSIFLIM</sequence>
<evidence type="ECO:0000313" key="16">
    <source>
        <dbReference type="Proteomes" id="UP000006039"/>
    </source>
</evidence>
<keyword evidence="9 10" id="KW-0326">Glycosidase</keyword>
<evidence type="ECO:0000256" key="12">
    <source>
        <dbReference type="SAM" id="Phobius"/>
    </source>
</evidence>
<feature type="chain" id="PRO_5015094779" description="Mannan endo-1,6-alpha-mannosidase" evidence="13">
    <location>
        <begin position="23"/>
        <end position="508"/>
    </location>
</feature>
<dbReference type="Gene3D" id="1.50.10.20">
    <property type="match status" value="1"/>
</dbReference>
<dbReference type="SUPFAM" id="SSF48208">
    <property type="entry name" value="Six-hairpin glycosidases"/>
    <property type="match status" value="1"/>
</dbReference>
<feature type="transmembrane region" description="Helical" evidence="12">
    <location>
        <begin position="486"/>
        <end position="507"/>
    </location>
</feature>
<comment type="similarity">
    <text evidence="3 10">Belongs to the glycosyl hydrolase 76 family.</text>
</comment>
<dbReference type="InterPro" id="IPR014480">
    <property type="entry name" value="Mannan-1_6-alpha_mannosidase"/>
</dbReference>
<comment type="catalytic activity">
    <reaction evidence="1 10">
        <text>Random hydrolysis of (1-&gt;6)-alpha-D-mannosidic linkages in unbranched (1-&gt;6)-mannans.</text>
        <dbReference type="EC" id="3.2.1.101"/>
    </reaction>
</comment>
<dbReference type="GO" id="GO:0008496">
    <property type="term" value="F:mannan endo-1,6-alpha-mannosidase activity"/>
    <property type="evidence" value="ECO:0007669"/>
    <property type="project" value="UniProtKB-UniRule"/>
</dbReference>
<reference evidence="15" key="5">
    <citation type="submission" date="2018-04" db="UniProtKB">
        <authorList>
            <consortium name="EnsemblFungi"/>
        </authorList>
    </citation>
    <scope>IDENTIFICATION</scope>
    <source>
        <strain evidence="15">R3-111a-1</strain>
    </source>
</reference>
<evidence type="ECO:0000313" key="14">
    <source>
        <dbReference type="EMBL" id="EJT74081.1"/>
    </source>
</evidence>
<dbReference type="PANTHER" id="PTHR12145:SF41">
    <property type="entry name" value="MANNAN ENDO-1,6-ALPHA-MANNOSIDASE"/>
    <property type="match status" value="1"/>
</dbReference>
<evidence type="ECO:0000256" key="10">
    <source>
        <dbReference type="PIRNR" id="PIRNR016302"/>
    </source>
</evidence>
<comment type="subcellular location">
    <subcellularLocation>
        <location evidence="2">Endomembrane system</location>
    </subcellularLocation>
</comment>
<feature type="region of interest" description="Disordered" evidence="11">
    <location>
        <begin position="407"/>
        <end position="465"/>
    </location>
</feature>
<dbReference type="HOGENOM" id="CLU_025694_1_1_1"/>